<dbReference type="NCBIfam" id="TIGR01549">
    <property type="entry name" value="HAD-SF-IA-v1"/>
    <property type="match status" value="1"/>
</dbReference>
<dbReference type="PANTHER" id="PTHR43434:SF1">
    <property type="entry name" value="PHOSPHOGLYCOLATE PHOSPHATASE"/>
    <property type="match status" value="1"/>
</dbReference>
<dbReference type="EMBL" id="PIOD01000025">
    <property type="protein sequence ID" value="RDW15438.1"/>
    <property type="molecule type" value="Genomic_DNA"/>
</dbReference>
<proteinExistence type="predicted"/>
<evidence type="ECO:0000313" key="4">
    <source>
        <dbReference type="Proteomes" id="UP000256520"/>
    </source>
</evidence>
<dbReference type="SFLD" id="SFLDS00003">
    <property type="entry name" value="Haloacid_Dehalogenase"/>
    <property type="match status" value="1"/>
</dbReference>
<dbReference type="SUPFAM" id="SSF56784">
    <property type="entry name" value="HAD-like"/>
    <property type="match status" value="1"/>
</dbReference>
<dbReference type="AlphaFoldDB" id="A0A3D8PJP0"/>
<dbReference type="Gene3D" id="3.40.50.1000">
    <property type="entry name" value="HAD superfamily/HAD-like"/>
    <property type="match status" value="1"/>
</dbReference>
<dbReference type="Gene3D" id="1.10.150.240">
    <property type="entry name" value="Putative phosphatase, domain 2"/>
    <property type="match status" value="1"/>
</dbReference>
<protein>
    <recommendedName>
        <fullName evidence="5">HAD family hydrolase</fullName>
    </recommendedName>
</protein>
<sequence length="240" mass="27034">MIKGILFDKDGTLIEFNSLWVESTYELINALVKEYAKTDYAQKCEEIANLIGLIGDQVREDSILASGTSEQMSATIATVLQADQQQIHQKIDSFLYEETVRNSNNITAIGDLCALFEKLKQNNFTIGIVTADNYEVTEYTLRYLGIREHVDFIGTASNYQRKPNKEAMQAFCNTCNLEIDEVIHIGDSVVDMEFSKHGRLGVGVLSGVGTEETLRKYTPYIIDSVHDLLDQNDRFILEGK</sequence>
<dbReference type="InterPro" id="IPR023198">
    <property type="entry name" value="PGP-like_dom2"/>
</dbReference>
<evidence type="ECO:0008006" key="5">
    <source>
        <dbReference type="Google" id="ProtNLM"/>
    </source>
</evidence>
<dbReference type="GO" id="GO:0006281">
    <property type="term" value="P:DNA repair"/>
    <property type="evidence" value="ECO:0007669"/>
    <property type="project" value="TreeGrafter"/>
</dbReference>
<name>A0A3D8PJP0_9BACI</name>
<dbReference type="InterPro" id="IPR006439">
    <property type="entry name" value="HAD-SF_hydro_IA"/>
</dbReference>
<keyword evidence="2" id="KW-0460">Magnesium</keyword>
<dbReference type="PANTHER" id="PTHR43434">
    <property type="entry name" value="PHOSPHOGLYCOLATE PHOSPHATASE"/>
    <property type="match status" value="1"/>
</dbReference>
<dbReference type="Proteomes" id="UP000256520">
    <property type="component" value="Unassembled WGS sequence"/>
</dbReference>
<dbReference type="SFLD" id="SFLDG01129">
    <property type="entry name" value="C1.5:_HAD__Beta-PGM__Phosphata"/>
    <property type="match status" value="1"/>
</dbReference>
<organism evidence="3 4">
    <name type="scientific">Oceanobacillus chungangensis</name>
    <dbReference type="NCBI Taxonomy" id="1229152"/>
    <lineage>
        <taxon>Bacteria</taxon>
        <taxon>Bacillati</taxon>
        <taxon>Bacillota</taxon>
        <taxon>Bacilli</taxon>
        <taxon>Bacillales</taxon>
        <taxon>Bacillaceae</taxon>
        <taxon>Oceanobacillus</taxon>
    </lineage>
</organism>
<dbReference type="RefSeq" id="WP_115751001.1">
    <property type="nucleotide sequence ID" value="NZ_PIOD01000025.1"/>
</dbReference>
<evidence type="ECO:0000256" key="1">
    <source>
        <dbReference type="ARBA" id="ARBA00022801"/>
    </source>
</evidence>
<dbReference type="InterPro" id="IPR036412">
    <property type="entry name" value="HAD-like_sf"/>
</dbReference>
<dbReference type="Pfam" id="PF00702">
    <property type="entry name" value="Hydrolase"/>
    <property type="match status" value="1"/>
</dbReference>
<keyword evidence="4" id="KW-1185">Reference proteome</keyword>
<dbReference type="InterPro" id="IPR050155">
    <property type="entry name" value="HAD-like_hydrolase_sf"/>
</dbReference>
<dbReference type="OrthoDB" id="9809962at2"/>
<reference evidence="4" key="1">
    <citation type="submission" date="2017-11" db="EMBL/GenBank/DDBJ databases">
        <authorList>
            <person name="Zhu W."/>
        </authorList>
    </citation>
    <scope>NUCLEOTIDE SEQUENCE [LARGE SCALE GENOMIC DNA]</scope>
    <source>
        <strain evidence="4">CAU 1051</strain>
    </source>
</reference>
<evidence type="ECO:0000256" key="2">
    <source>
        <dbReference type="ARBA" id="ARBA00022842"/>
    </source>
</evidence>
<dbReference type="GO" id="GO:0008967">
    <property type="term" value="F:phosphoglycolate phosphatase activity"/>
    <property type="evidence" value="ECO:0007669"/>
    <property type="project" value="TreeGrafter"/>
</dbReference>
<gene>
    <name evidence="3" type="ORF">CWR45_16775</name>
</gene>
<accession>A0A3D8PJP0</accession>
<keyword evidence="1" id="KW-0378">Hydrolase</keyword>
<evidence type="ECO:0000313" key="3">
    <source>
        <dbReference type="EMBL" id="RDW15438.1"/>
    </source>
</evidence>
<dbReference type="InterPro" id="IPR023214">
    <property type="entry name" value="HAD_sf"/>
</dbReference>
<comment type="caution">
    <text evidence="3">The sequence shown here is derived from an EMBL/GenBank/DDBJ whole genome shotgun (WGS) entry which is preliminary data.</text>
</comment>